<dbReference type="AlphaFoldDB" id="A0A4Y3KDV6"/>
<proteinExistence type="predicted"/>
<dbReference type="Proteomes" id="UP000315842">
    <property type="component" value="Unassembled WGS sequence"/>
</dbReference>
<gene>
    <name evidence="1" type="ORF">CUD01_26410</name>
</gene>
<evidence type="ECO:0000313" key="1">
    <source>
        <dbReference type="EMBL" id="GEA82197.1"/>
    </source>
</evidence>
<dbReference type="EMBL" id="BJLP01000050">
    <property type="protein sequence ID" value="GEA82197.1"/>
    <property type="molecule type" value="Genomic_DNA"/>
</dbReference>
<accession>A0A4Y3KDV6</accession>
<sequence length="176" mass="19351">MLTTGTWEKLVATPRPLTDELTTIKGKPFGLLRKAVKTWEHEMANAPLVFAAVVQANSALFDPAEATWAPAVLLYTTDPAHIRDGEWLRQVADRCAALRERRTGDRREDGLGFLLNEEESTFDIEVPPTLTGGVTAKILTTYLSPGTLPGGAIPAHRILAGLAWEKELVLLPKTYY</sequence>
<comment type="caution">
    <text evidence="1">The sequence shown here is derived from an EMBL/GenBank/DDBJ whole genome shotgun (WGS) entry which is preliminary data.</text>
</comment>
<dbReference type="RefSeq" id="WP_141321751.1">
    <property type="nucleotide sequence ID" value="NZ_BJLP01000050.1"/>
</dbReference>
<reference evidence="1 2" key="1">
    <citation type="submission" date="2019-06" db="EMBL/GenBank/DDBJ databases">
        <title>Whole genome shotgun sequence of Cellulomonas uda NBRC 3747.</title>
        <authorList>
            <person name="Hosoyama A."/>
            <person name="Uohara A."/>
            <person name="Ohji S."/>
            <person name="Ichikawa N."/>
        </authorList>
    </citation>
    <scope>NUCLEOTIDE SEQUENCE [LARGE SCALE GENOMIC DNA]</scope>
    <source>
        <strain evidence="1 2">NBRC 3747</strain>
    </source>
</reference>
<name>A0A4Y3KDV6_CELUD</name>
<organism evidence="1 2">
    <name type="scientific">Cellulomonas uda</name>
    <dbReference type="NCBI Taxonomy" id="1714"/>
    <lineage>
        <taxon>Bacteria</taxon>
        <taxon>Bacillati</taxon>
        <taxon>Actinomycetota</taxon>
        <taxon>Actinomycetes</taxon>
        <taxon>Micrococcales</taxon>
        <taxon>Cellulomonadaceae</taxon>
        <taxon>Cellulomonas</taxon>
    </lineage>
</organism>
<protein>
    <submittedName>
        <fullName evidence="1">Uncharacterized protein</fullName>
    </submittedName>
</protein>
<keyword evidence="2" id="KW-1185">Reference proteome</keyword>
<evidence type="ECO:0000313" key="2">
    <source>
        <dbReference type="Proteomes" id="UP000315842"/>
    </source>
</evidence>